<dbReference type="eggNOG" id="COG3824">
    <property type="taxonomic scope" value="Bacteria"/>
</dbReference>
<organism evidence="1 2">
    <name type="scientific">Jonesia denitrificans (strain ATCC 14870 / DSM 20603 / BCRC 15368 / CIP 55.134 / JCM 11481 / NBRC 15587 / NCTC 10816 / Prevot 55134)</name>
    <name type="common">Listeria denitrificans</name>
    <dbReference type="NCBI Taxonomy" id="471856"/>
    <lineage>
        <taxon>Bacteria</taxon>
        <taxon>Bacillati</taxon>
        <taxon>Actinomycetota</taxon>
        <taxon>Actinomycetes</taxon>
        <taxon>Micrococcales</taxon>
        <taxon>Jonesiaceae</taxon>
        <taxon>Jonesia</taxon>
    </lineage>
</organism>
<name>C7R216_JONDD</name>
<dbReference type="Gene3D" id="3.30.2010.20">
    <property type="match status" value="1"/>
</dbReference>
<dbReference type="EMBL" id="CP001706">
    <property type="protein sequence ID" value="ACV09904.1"/>
    <property type="molecule type" value="Genomic_DNA"/>
</dbReference>
<dbReference type="KEGG" id="jde:Jden_2269"/>
<evidence type="ECO:0000313" key="1">
    <source>
        <dbReference type="EMBL" id="ACV09904.1"/>
    </source>
</evidence>
<dbReference type="SUPFAM" id="SSF55486">
    <property type="entry name" value="Metalloproteases ('zincins'), catalytic domain"/>
    <property type="match status" value="1"/>
</dbReference>
<gene>
    <name evidence="1" type="ordered locus">Jden_2269</name>
</gene>
<dbReference type="Proteomes" id="UP000000628">
    <property type="component" value="Chromosome"/>
</dbReference>
<accession>C7R216</accession>
<sequence>MEEFDDAVSRALDLIPAEIQVLMDNVVVLVEADPPAQTPDLLGVYEGIPLTERGADWGMGTLPDAITIFRNPLLAMCEDEAQVISEVRITVLHEVGHFFGIDDARLHELGWG</sequence>
<reference evidence="1 2" key="1">
    <citation type="journal article" date="2009" name="Stand. Genomic Sci.">
        <title>Complete genome sequence of Jonesia denitrificans type strain (Prevot 55134).</title>
        <authorList>
            <person name="Pukall R."/>
            <person name="Gehrich-Schroter G."/>
            <person name="Lapidus A."/>
            <person name="Nolan M."/>
            <person name="Glavina Del Rio T."/>
            <person name="Lucas S."/>
            <person name="Chen F."/>
            <person name="Tice H."/>
            <person name="Pitluck S."/>
            <person name="Cheng J.F."/>
            <person name="Copeland A."/>
            <person name="Saunders E."/>
            <person name="Brettin T."/>
            <person name="Detter J.C."/>
            <person name="Bruce D."/>
            <person name="Goodwin L."/>
            <person name="Pati A."/>
            <person name="Ivanova N."/>
            <person name="Mavromatis K."/>
            <person name="Ovchinnikova G."/>
            <person name="Chen A."/>
            <person name="Palaniappan K."/>
            <person name="Land M."/>
            <person name="Hauser L."/>
            <person name="Chang Y.J."/>
            <person name="Jeffries C.D."/>
            <person name="Chain P."/>
            <person name="Goker M."/>
            <person name="Bristow J."/>
            <person name="Eisen J.A."/>
            <person name="Markowitz V."/>
            <person name="Hugenholtz P."/>
            <person name="Kyrpides N.C."/>
            <person name="Klenk H.P."/>
            <person name="Han C."/>
        </authorList>
    </citation>
    <scope>NUCLEOTIDE SEQUENCE [LARGE SCALE GENOMIC DNA]</scope>
    <source>
        <strain evidence="2">ATCC 14870 / DSM 20603 / BCRC 15368 / CIP 55.134 / JCM 11481 / NBRC 15587 / NCTC 10816 / Prevot 55134</strain>
    </source>
</reference>
<proteinExistence type="predicted"/>
<dbReference type="InterPro" id="IPR038555">
    <property type="entry name" value="Zincin_1_sf"/>
</dbReference>
<keyword evidence="2" id="KW-1185">Reference proteome</keyword>
<dbReference type="Pfam" id="PF06262">
    <property type="entry name" value="Zincin_1"/>
    <property type="match status" value="1"/>
</dbReference>
<evidence type="ECO:0008006" key="3">
    <source>
        <dbReference type="Google" id="ProtNLM"/>
    </source>
</evidence>
<dbReference type="CDD" id="cd12952">
    <property type="entry name" value="MMP_ACEL2062"/>
    <property type="match status" value="1"/>
</dbReference>
<evidence type="ECO:0000313" key="2">
    <source>
        <dbReference type="Proteomes" id="UP000000628"/>
    </source>
</evidence>
<protein>
    <recommendedName>
        <fullName evidence="3">Metallopeptidase family protein</fullName>
    </recommendedName>
</protein>
<dbReference type="HOGENOM" id="CLU_123836_1_0_11"/>
<dbReference type="InterPro" id="IPR010428">
    <property type="entry name" value="Zincin_1"/>
</dbReference>
<dbReference type="STRING" id="471856.Jden_2269"/>
<dbReference type="AlphaFoldDB" id="C7R216"/>